<sequence>MALNNYSEGDNWFHSVCLDTASFWTKRSKSLKKEQNYIKLAYIKHKNTRKMIRKNMEDAYEKMTEQVIEKNRNMKCLRRNEGKCEIIAMKNKNEKKNNKQNRSSEIN</sequence>
<dbReference type="EMBL" id="JARPUR010000001">
    <property type="protein sequence ID" value="KAK4883816.1"/>
    <property type="molecule type" value="Genomic_DNA"/>
</dbReference>
<comment type="caution">
    <text evidence="2">The sequence shown here is derived from an EMBL/GenBank/DDBJ whole genome shotgun (WGS) entry which is preliminary data.</text>
</comment>
<evidence type="ECO:0000256" key="1">
    <source>
        <dbReference type="SAM" id="Coils"/>
    </source>
</evidence>
<gene>
    <name evidence="2" type="ORF">RN001_000087</name>
</gene>
<accession>A0AAN7SC14</accession>
<feature type="coiled-coil region" evidence="1">
    <location>
        <begin position="53"/>
        <end position="80"/>
    </location>
</feature>
<protein>
    <submittedName>
        <fullName evidence="2">Uncharacterized protein</fullName>
    </submittedName>
</protein>
<reference evidence="3" key="1">
    <citation type="submission" date="2023-01" db="EMBL/GenBank/DDBJ databases">
        <title>Key to firefly adult light organ development and bioluminescence: homeobox transcription factors regulate luciferase expression and transportation to peroxisome.</title>
        <authorList>
            <person name="Fu X."/>
        </authorList>
    </citation>
    <scope>NUCLEOTIDE SEQUENCE [LARGE SCALE GENOMIC DNA]</scope>
</reference>
<dbReference type="AlphaFoldDB" id="A0AAN7SC14"/>
<keyword evidence="3" id="KW-1185">Reference proteome</keyword>
<keyword evidence="1" id="KW-0175">Coiled coil</keyword>
<dbReference type="Proteomes" id="UP001353858">
    <property type="component" value="Unassembled WGS sequence"/>
</dbReference>
<evidence type="ECO:0000313" key="2">
    <source>
        <dbReference type="EMBL" id="KAK4883816.1"/>
    </source>
</evidence>
<proteinExistence type="predicted"/>
<organism evidence="2 3">
    <name type="scientific">Aquatica leii</name>
    <dbReference type="NCBI Taxonomy" id="1421715"/>
    <lineage>
        <taxon>Eukaryota</taxon>
        <taxon>Metazoa</taxon>
        <taxon>Ecdysozoa</taxon>
        <taxon>Arthropoda</taxon>
        <taxon>Hexapoda</taxon>
        <taxon>Insecta</taxon>
        <taxon>Pterygota</taxon>
        <taxon>Neoptera</taxon>
        <taxon>Endopterygota</taxon>
        <taxon>Coleoptera</taxon>
        <taxon>Polyphaga</taxon>
        <taxon>Elateriformia</taxon>
        <taxon>Elateroidea</taxon>
        <taxon>Lampyridae</taxon>
        <taxon>Luciolinae</taxon>
        <taxon>Aquatica</taxon>
    </lineage>
</organism>
<name>A0AAN7SC14_9COLE</name>
<evidence type="ECO:0000313" key="3">
    <source>
        <dbReference type="Proteomes" id="UP001353858"/>
    </source>
</evidence>